<keyword evidence="3" id="KW-0479">Metal-binding</keyword>
<dbReference type="SUPFAM" id="SSF55031">
    <property type="entry name" value="Bacterial exopeptidase dimerisation domain"/>
    <property type="match status" value="1"/>
</dbReference>
<dbReference type="InterPro" id="IPR002933">
    <property type="entry name" value="Peptidase_M20"/>
</dbReference>
<dbReference type="GO" id="GO:0046872">
    <property type="term" value="F:metal ion binding"/>
    <property type="evidence" value="ECO:0007669"/>
    <property type="project" value="UniProtKB-KW"/>
</dbReference>
<dbReference type="SUPFAM" id="SSF53187">
    <property type="entry name" value="Zn-dependent exopeptidases"/>
    <property type="match status" value="1"/>
</dbReference>
<dbReference type="CDD" id="cd03884">
    <property type="entry name" value="M20_bAS"/>
    <property type="match status" value="1"/>
</dbReference>
<dbReference type="InterPro" id="IPR010158">
    <property type="entry name" value="Amidase_Cbmase"/>
</dbReference>
<evidence type="ECO:0000313" key="6">
    <source>
        <dbReference type="Proteomes" id="UP000252893"/>
    </source>
</evidence>
<comment type="cofactor">
    <cofactor evidence="3">
        <name>Zn(2+)</name>
        <dbReference type="ChEBI" id="CHEBI:29105"/>
    </cofactor>
    <text evidence="3">Binds 2 Zn(2+) ions per subunit.</text>
</comment>
<dbReference type="Pfam" id="PF07687">
    <property type="entry name" value="M20_dimer"/>
    <property type="match status" value="1"/>
</dbReference>
<evidence type="ECO:0000256" key="1">
    <source>
        <dbReference type="ARBA" id="ARBA00006153"/>
    </source>
</evidence>
<feature type="binding site" evidence="3">
    <location>
        <position position="134"/>
    </location>
    <ligand>
        <name>Zn(2+)</name>
        <dbReference type="ChEBI" id="CHEBI:29105"/>
        <label>2</label>
    </ligand>
</feature>
<keyword evidence="6" id="KW-1185">Reference proteome</keyword>
<organism evidence="5 6">
    <name type="scientific">Pseudochrobactrum asaccharolyticum</name>
    <dbReference type="NCBI Taxonomy" id="354351"/>
    <lineage>
        <taxon>Bacteria</taxon>
        <taxon>Pseudomonadati</taxon>
        <taxon>Pseudomonadota</taxon>
        <taxon>Alphaproteobacteria</taxon>
        <taxon>Hyphomicrobiales</taxon>
        <taxon>Brucellaceae</taxon>
        <taxon>Pseudochrobactrum</taxon>
    </lineage>
</organism>
<dbReference type="PIRSF" id="PIRSF001235">
    <property type="entry name" value="Amidase_carbamoylase"/>
    <property type="match status" value="1"/>
</dbReference>
<feature type="domain" description="Peptidase M20 dimerisation" evidence="4">
    <location>
        <begin position="216"/>
        <end position="316"/>
    </location>
</feature>
<evidence type="ECO:0000256" key="3">
    <source>
        <dbReference type="PIRSR" id="PIRSR001235-1"/>
    </source>
</evidence>
<evidence type="ECO:0000313" key="5">
    <source>
        <dbReference type="EMBL" id="RBO97494.1"/>
    </source>
</evidence>
<dbReference type="PANTHER" id="PTHR32494">
    <property type="entry name" value="ALLANTOATE DEIMINASE-RELATED"/>
    <property type="match status" value="1"/>
</dbReference>
<accession>A0A366E7M5</accession>
<comment type="similarity">
    <text evidence="1">Belongs to the peptidase M20 family.</text>
</comment>
<dbReference type="InterPro" id="IPR036264">
    <property type="entry name" value="Bact_exopeptidase_dim_dom"/>
</dbReference>
<evidence type="ECO:0000259" key="4">
    <source>
        <dbReference type="Pfam" id="PF07687"/>
    </source>
</evidence>
<dbReference type="GO" id="GO:0016813">
    <property type="term" value="F:hydrolase activity, acting on carbon-nitrogen (but not peptide) bonds, in linear amidines"/>
    <property type="evidence" value="ECO:0007669"/>
    <property type="project" value="InterPro"/>
</dbReference>
<proteinExistence type="inferred from homology"/>
<dbReference type="Proteomes" id="UP000252893">
    <property type="component" value="Unassembled WGS sequence"/>
</dbReference>
<comment type="caution">
    <text evidence="5">The sequence shown here is derived from an EMBL/GenBank/DDBJ whole genome shotgun (WGS) entry which is preliminary data.</text>
</comment>
<keyword evidence="3" id="KW-0862">Zinc</keyword>
<dbReference type="RefSeq" id="WP_113943499.1">
    <property type="nucleotide sequence ID" value="NZ_JBHEEG010000002.1"/>
</dbReference>
<dbReference type="Gene3D" id="3.40.630.10">
    <property type="entry name" value="Zn peptidases"/>
    <property type="match status" value="1"/>
</dbReference>
<feature type="binding site" evidence="3">
    <location>
        <position position="88"/>
    </location>
    <ligand>
        <name>Zn(2+)</name>
        <dbReference type="ChEBI" id="CHEBI:29105"/>
        <label>1</label>
    </ligand>
</feature>
<name>A0A366E7M5_9HYPH</name>
<evidence type="ECO:0000256" key="2">
    <source>
        <dbReference type="ARBA" id="ARBA00022801"/>
    </source>
</evidence>
<gene>
    <name evidence="5" type="ORF">DFR47_102276</name>
</gene>
<feature type="binding site" evidence="3">
    <location>
        <position position="99"/>
    </location>
    <ligand>
        <name>Zn(2+)</name>
        <dbReference type="ChEBI" id="CHEBI:29105"/>
        <label>1</label>
    </ligand>
</feature>
<dbReference type="InterPro" id="IPR011650">
    <property type="entry name" value="Peptidase_M20_dimer"/>
</dbReference>
<protein>
    <submittedName>
        <fullName evidence="5">N-carbamoyl-L-amino-acid hydrolase</fullName>
    </submittedName>
</protein>
<dbReference type="EMBL" id="QNRH01000002">
    <property type="protein sequence ID" value="RBO97494.1"/>
    <property type="molecule type" value="Genomic_DNA"/>
</dbReference>
<dbReference type="AlphaFoldDB" id="A0A366E7M5"/>
<feature type="binding site" evidence="3">
    <location>
        <position position="99"/>
    </location>
    <ligand>
        <name>Zn(2+)</name>
        <dbReference type="ChEBI" id="CHEBI:29105"/>
        <label>2</label>
    </ligand>
</feature>
<dbReference type="Pfam" id="PF01546">
    <property type="entry name" value="Peptidase_M20"/>
    <property type="match status" value="1"/>
</dbReference>
<sequence length="416" mass="45107">MNTHLNSNLKTNADRLWDTLMDMAKIGPGISTGNNRQTLTDEDREGRLLFQKWCEDAGMTMSIDTMGNMFARREGSDPSLPPVMLGSHLDTQPTGGKFDGVLGVLGGLEVVRTLNDLGIKTRHPIEVVNWTNEEGARFAPAMLASGVFAGLFDEAWAKSRTDAEGKTVGGELKRIGFEGSVPTAKRPIKAYYELHIEQGPILEDEGLDIGIVTHGQGLKWLQITLTGKEAHTGSTPMRKRVNAGLGMARITERVDEIAWEHAPNGVGAVGYAHISPNSRNIIPGTAVFVADFRNPDKAELAIMVQKLEKSVAEICEKIGLTYQIEEVGAFDPVSFDETCLSTIRQATERLGLTHRNIISGAGHDACWINQVAPSAMIMCPCVDGLSHNEAEDITKEWAGNGADVLLHAALETAEIV</sequence>
<dbReference type="NCBIfam" id="NF006769">
    <property type="entry name" value="PRK09290.1-3"/>
    <property type="match status" value="1"/>
</dbReference>
<dbReference type="Gene3D" id="3.30.70.360">
    <property type="match status" value="1"/>
</dbReference>
<feature type="binding site" evidence="3">
    <location>
        <position position="195"/>
    </location>
    <ligand>
        <name>Zn(2+)</name>
        <dbReference type="ChEBI" id="CHEBI:29105"/>
        <label>1</label>
    </ligand>
</feature>
<dbReference type="PANTHER" id="PTHR32494:SF5">
    <property type="entry name" value="ALLANTOATE AMIDOHYDROLASE"/>
    <property type="match status" value="1"/>
</dbReference>
<feature type="binding site" evidence="3">
    <location>
        <position position="387"/>
    </location>
    <ligand>
        <name>Zn(2+)</name>
        <dbReference type="ChEBI" id="CHEBI:29105"/>
        <label>2</label>
    </ligand>
</feature>
<dbReference type="NCBIfam" id="TIGR01879">
    <property type="entry name" value="hydantase"/>
    <property type="match status" value="1"/>
</dbReference>
<reference evidence="5 6" key="1">
    <citation type="submission" date="2018-06" db="EMBL/GenBank/DDBJ databases">
        <title>Genomic Encyclopedia of Type Strains, Phase IV (KMG-IV): sequencing the most valuable type-strain genomes for metagenomic binning, comparative biology and taxonomic classification.</title>
        <authorList>
            <person name="Goeker M."/>
        </authorList>
    </citation>
    <scope>NUCLEOTIDE SEQUENCE [LARGE SCALE GENOMIC DNA]</scope>
    <source>
        <strain evidence="5 6">DSM 25619</strain>
    </source>
</reference>
<dbReference type="OrthoDB" id="9808195at2"/>
<keyword evidence="2 5" id="KW-0378">Hydrolase</keyword>